<keyword evidence="8" id="KW-1133">Transmembrane helix</keyword>
<dbReference type="Gene3D" id="3.30.1150.10">
    <property type="match status" value="1"/>
</dbReference>
<keyword evidence="14" id="KW-1185">Reference proteome</keyword>
<evidence type="ECO:0000256" key="7">
    <source>
        <dbReference type="ARBA" id="ARBA00022927"/>
    </source>
</evidence>
<name>A0A0F4NIR1_9VIBR</name>
<proteinExistence type="inferred from homology"/>
<accession>A0A0F4NIR1</accession>
<evidence type="ECO:0000256" key="6">
    <source>
        <dbReference type="ARBA" id="ARBA00022692"/>
    </source>
</evidence>
<keyword evidence="3" id="KW-0813">Transport</keyword>
<evidence type="ECO:0000256" key="4">
    <source>
        <dbReference type="ARBA" id="ARBA00022475"/>
    </source>
</evidence>
<sequence>MNIKRYTMAASLSLAIHTGFVFIAQEPKAFAMPAGTQSHTVSINFKAVTPPTKPEVTATKPTAEPIEKALTTTQDQKTSQKPTPVERKIAHKKPAPEKKTAKQMPKTKTAPSPEQTINKQPVRPNDQKREAEQNKPQTQVVNQGASAQPVLITKPSFVTRPTAPKYPRLARKRGVEGVALYEIWLDEQGNQIKQVLITSSGAEMLDHSALVAIKKWRFSPHSVDGQKMAHRVQIPVRFKLD</sequence>
<keyword evidence="7" id="KW-0653">Protein transport</keyword>
<feature type="chain" id="PRO_5002473257" evidence="11">
    <location>
        <begin position="25"/>
        <end position="241"/>
    </location>
</feature>
<feature type="region of interest" description="Disordered" evidence="10">
    <location>
        <begin position="50"/>
        <end position="146"/>
    </location>
</feature>
<dbReference type="InterPro" id="IPR037682">
    <property type="entry name" value="TonB_C"/>
</dbReference>
<keyword evidence="6" id="KW-0812">Transmembrane</keyword>
<dbReference type="RefSeq" id="WP_045955863.1">
    <property type="nucleotide sequence ID" value="NZ_JXXV01000018.1"/>
</dbReference>
<feature type="compositionally biased region" description="Polar residues" evidence="10">
    <location>
        <begin position="109"/>
        <end position="119"/>
    </location>
</feature>
<dbReference type="Proteomes" id="UP000033673">
    <property type="component" value="Unassembled WGS sequence"/>
</dbReference>
<dbReference type="PROSITE" id="PS52015">
    <property type="entry name" value="TONB_CTD"/>
    <property type="match status" value="1"/>
</dbReference>
<dbReference type="InterPro" id="IPR051045">
    <property type="entry name" value="TonB-dependent_transducer"/>
</dbReference>
<evidence type="ECO:0000259" key="12">
    <source>
        <dbReference type="PROSITE" id="PS52015"/>
    </source>
</evidence>
<feature type="signal peptide" evidence="11">
    <location>
        <begin position="1"/>
        <end position="24"/>
    </location>
</feature>
<dbReference type="GO" id="GO:0015031">
    <property type="term" value="P:protein transport"/>
    <property type="evidence" value="ECO:0007669"/>
    <property type="project" value="UniProtKB-KW"/>
</dbReference>
<dbReference type="PANTHER" id="PTHR33446:SF2">
    <property type="entry name" value="PROTEIN TONB"/>
    <property type="match status" value="1"/>
</dbReference>
<dbReference type="PATRIC" id="fig|579748.3.peg.2382"/>
<feature type="compositionally biased region" description="Basic and acidic residues" evidence="10">
    <location>
        <begin position="84"/>
        <end position="100"/>
    </location>
</feature>
<feature type="compositionally biased region" description="Polar residues" evidence="10">
    <location>
        <begin position="134"/>
        <end position="146"/>
    </location>
</feature>
<evidence type="ECO:0000256" key="1">
    <source>
        <dbReference type="ARBA" id="ARBA00004383"/>
    </source>
</evidence>
<gene>
    <name evidence="13" type="ORF">TW81_11545</name>
</gene>
<evidence type="ECO:0000313" key="13">
    <source>
        <dbReference type="EMBL" id="KJY82839.1"/>
    </source>
</evidence>
<dbReference type="EMBL" id="JXXV01000018">
    <property type="protein sequence ID" value="KJY82839.1"/>
    <property type="molecule type" value="Genomic_DNA"/>
</dbReference>
<dbReference type="SUPFAM" id="SSF74653">
    <property type="entry name" value="TolA/TonB C-terminal domain"/>
    <property type="match status" value="1"/>
</dbReference>
<comment type="caution">
    <text evidence="13">The sequence shown here is derived from an EMBL/GenBank/DDBJ whole genome shotgun (WGS) entry which is preliminary data.</text>
</comment>
<dbReference type="GO" id="GO:0098797">
    <property type="term" value="C:plasma membrane protein complex"/>
    <property type="evidence" value="ECO:0007669"/>
    <property type="project" value="TreeGrafter"/>
</dbReference>
<dbReference type="InterPro" id="IPR006260">
    <property type="entry name" value="TonB/TolA_C"/>
</dbReference>
<dbReference type="GO" id="GO:0055085">
    <property type="term" value="P:transmembrane transport"/>
    <property type="evidence" value="ECO:0007669"/>
    <property type="project" value="InterPro"/>
</dbReference>
<feature type="compositionally biased region" description="Polar residues" evidence="10">
    <location>
        <begin position="70"/>
        <end position="82"/>
    </location>
</feature>
<evidence type="ECO:0000256" key="8">
    <source>
        <dbReference type="ARBA" id="ARBA00022989"/>
    </source>
</evidence>
<evidence type="ECO:0000256" key="3">
    <source>
        <dbReference type="ARBA" id="ARBA00022448"/>
    </source>
</evidence>
<keyword evidence="9" id="KW-0472">Membrane</keyword>
<organism evidence="13 14">
    <name type="scientific">Vibrio galatheae</name>
    <dbReference type="NCBI Taxonomy" id="579748"/>
    <lineage>
        <taxon>Bacteria</taxon>
        <taxon>Pseudomonadati</taxon>
        <taxon>Pseudomonadota</taxon>
        <taxon>Gammaproteobacteria</taxon>
        <taxon>Vibrionales</taxon>
        <taxon>Vibrionaceae</taxon>
        <taxon>Vibrio</taxon>
    </lineage>
</organism>
<evidence type="ECO:0000256" key="9">
    <source>
        <dbReference type="ARBA" id="ARBA00023136"/>
    </source>
</evidence>
<dbReference type="Pfam" id="PF03544">
    <property type="entry name" value="TonB_C"/>
    <property type="match status" value="1"/>
</dbReference>
<keyword evidence="4" id="KW-1003">Cell membrane</keyword>
<dbReference type="OrthoDB" id="9816142at2"/>
<evidence type="ECO:0000256" key="10">
    <source>
        <dbReference type="SAM" id="MobiDB-lite"/>
    </source>
</evidence>
<evidence type="ECO:0000256" key="5">
    <source>
        <dbReference type="ARBA" id="ARBA00022519"/>
    </source>
</evidence>
<comment type="subcellular location">
    <subcellularLocation>
        <location evidence="1">Cell inner membrane</location>
        <topology evidence="1">Single-pass membrane protein</topology>
        <orientation evidence="1">Periplasmic side</orientation>
    </subcellularLocation>
</comment>
<keyword evidence="5" id="KW-0997">Cell inner membrane</keyword>
<dbReference type="NCBIfam" id="TIGR01352">
    <property type="entry name" value="tonB_Cterm"/>
    <property type="match status" value="1"/>
</dbReference>
<dbReference type="STRING" id="579748.TW81_11545"/>
<evidence type="ECO:0000313" key="14">
    <source>
        <dbReference type="Proteomes" id="UP000033673"/>
    </source>
</evidence>
<protein>
    <submittedName>
        <fullName evidence="13">Energy transducer TonB</fullName>
    </submittedName>
</protein>
<feature type="domain" description="TonB C-terminal" evidence="12">
    <location>
        <begin position="151"/>
        <end position="241"/>
    </location>
</feature>
<evidence type="ECO:0000256" key="11">
    <source>
        <dbReference type="SAM" id="SignalP"/>
    </source>
</evidence>
<dbReference type="PANTHER" id="PTHR33446">
    <property type="entry name" value="PROTEIN TONB-RELATED"/>
    <property type="match status" value="1"/>
</dbReference>
<comment type="similarity">
    <text evidence="2">Belongs to the TonB family.</text>
</comment>
<dbReference type="GO" id="GO:0031992">
    <property type="term" value="F:energy transducer activity"/>
    <property type="evidence" value="ECO:0007669"/>
    <property type="project" value="TreeGrafter"/>
</dbReference>
<reference evidence="13 14" key="1">
    <citation type="journal article" date="2015" name="BMC Genomics">
        <title>Genome mining reveals unlocked bioactive potential of marine Gram-negative bacteria.</title>
        <authorList>
            <person name="Machado H."/>
            <person name="Sonnenschein E.C."/>
            <person name="Melchiorsen J."/>
            <person name="Gram L."/>
        </authorList>
    </citation>
    <scope>NUCLEOTIDE SEQUENCE [LARGE SCALE GENOMIC DNA]</scope>
    <source>
        <strain evidence="13 14">S2757</strain>
    </source>
</reference>
<keyword evidence="11" id="KW-0732">Signal</keyword>
<evidence type="ECO:0000256" key="2">
    <source>
        <dbReference type="ARBA" id="ARBA00006555"/>
    </source>
</evidence>
<dbReference type="AlphaFoldDB" id="A0A0F4NIR1"/>